<dbReference type="OrthoDB" id="10572066at2759"/>
<comment type="caution">
    <text evidence="1">The sequence shown here is derived from an EMBL/GenBank/DDBJ whole genome shotgun (WGS) entry which is preliminary data.</text>
</comment>
<proteinExistence type="predicted"/>
<dbReference type="Proteomes" id="UP000824120">
    <property type="component" value="Chromosome 5"/>
</dbReference>
<protein>
    <submittedName>
        <fullName evidence="1">Uncharacterized protein</fullName>
    </submittedName>
</protein>
<accession>A0A9J5YT36</accession>
<gene>
    <name evidence="1" type="ORF">H5410_025431</name>
</gene>
<sequence>MSLSIIAAGKHKSLCSLPDNTKFFCRLVVNIVAVCLVQKAGIDMQGLGAPEIPQNCHSHPSCLEVYESDLCLLLSPLNLWTFLRLVTYIDNLSDLVLCLICKRSNASSEIVDRSRGKIFPIRLTPGEKSYRYLCWWRWQVSGIVEVCKLA</sequence>
<keyword evidence="2" id="KW-1185">Reference proteome</keyword>
<reference evidence="1 2" key="1">
    <citation type="submission" date="2020-09" db="EMBL/GenBank/DDBJ databases">
        <title>De no assembly of potato wild relative species, Solanum commersonii.</title>
        <authorList>
            <person name="Cho K."/>
        </authorList>
    </citation>
    <scope>NUCLEOTIDE SEQUENCE [LARGE SCALE GENOMIC DNA]</scope>
    <source>
        <strain evidence="1">LZ3.2</strain>
        <tissue evidence="1">Leaf</tissue>
    </source>
</reference>
<name>A0A9J5YT36_SOLCO</name>
<evidence type="ECO:0000313" key="1">
    <source>
        <dbReference type="EMBL" id="KAG5603939.1"/>
    </source>
</evidence>
<evidence type="ECO:0000313" key="2">
    <source>
        <dbReference type="Proteomes" id="UP000824120"/>
    </source>
</evidence>
<organism evidence="1 2">
    <name type="scientific">Solanum commersonii</name>
    <name type="common">Commerson's wild potato</name>
    <name type="synonym">Commerson's nightshade</name>
    <dbReference type="NCBI Taxonomy" id="4109"/>
    <lineage>
        <taxon>Eukaryota</taxon>
        <taxon>Viridiplantae</taxon>
        <taxon>Streptophyta</taxon>
        <taxon>Embryophyta</taxon>
        <taxon>Tracheophyta</taxon>
        <taxon>Spermatophyta</taxon>
        <taxon>Magnoliopsida</taxon>
        <taxon>eudicotyledons</taxon>
        <taxon>Gunneridae</taxon>
        <taxon>Pentapetalae</taxon>
        <taxon>asterids</taxon>
        <taxon>lamiids</taxon>
        <taxon>Solanales</taxon>
        <taxon>Solanaceae</taxon>
        <taxon>Solanoideae</taxon>
        <taxon>Solaneae</taxon>
        <taxon>Solanum</taxon>
    </lineage>
</organism>
<dbReference type="AlphaFoldDB" id="A0A9J5YT36"/>
<dbReference type="EMBL" id="JACXVP010000005">
    <property type="protein sequence ID" value="KAG5603939.1"/>
    <property type="molecule type" value="Genomic_DNA"/>
</dbReference>